<organism evidence="2 3">
    <name type="scientific">Amycolatopsis acididurans</name>
    <dbReference type="NCBI Taxonomy" id="2724524"/>
    <lineage>
        <taxon>Bacteria</taxon>
        <taxon>Bacillati</taxon>
        <taxon>Actinomycetota</taxon>
        <taxon>Actinomycetes</taxon>
        <taxon>Pseudonocardiales</taxon>
        <taxon>Pseudonocardiaceae</taxon>
        <taxon>Amycolatopsis</taxon>
    </lineage>
</organism>
<dbReference type="Gene3D" id="3.40.710.10">
    <property type="entry name" value="DD-peptidase/beta-lactamase superfamily"/>
    <property type="match status" value="1"/>
</dbReference>
<evidence type="ECO:0000259" key="1">
    <source>
        <dbReference type="Pfam" id="PF13354"/>
    </source>
</evidence>
<dbReference type="PANTHER" id="PTHR35333">
    <property type="entry name" value="BETA-LACTAMASE"/>
    <property type="match status" value="1"/>
</dbReference>
<dbReference type="Proteomes" id="UP000715441">
    <property type="component" value="Unassembled WGS sequence"/>
</dbReference>
<sequence>MASASAAVVITVAALTPAGQDPAPAVSTDHTPHANVVASPDAAIGQLVSGMPADSVSIAAQNLTTSQSYRHGADTKVAAASVIKLDILETLLLQQQDEDEPLTDAETAQATAMIENSDNDSATQLWNEVGGAAGIRAADIRLGASGTHPDPKGYWGLSTTDADDQLTLLRDLVAPASPLNPASQAFALGLMRQVEPDQAWGISAVADPGTATALKNGWLPVDDDNGLWAIGSVGIITLHGEQVLVAVLTQHDDSQGDGIELTQALARTLVPSITTPLR</sequence>
<proteinExistence type="predicted"/>
<gene>
    <name evidence="2" type="ORF">HFP15_24160</name>
</gene>
<dbReference type="PANTHER" id="PTHR35333:SF3">
    <property type="entry name" value="BETA-LACTAMASE-TYPE TRANSPEPTIDASE FOLD CONTAINING PROTEIN"/>
    <property type="match status" value="1"/>
</dbReference>
<dbReference type="SUPFAM" id="SSF56601">
    <property type="entry name" value="beta-lactamase/transpeptidase-like"/>
    <property type="match status" value="1"/>
</dbReference>
<reference evidence="2 3" key="1">
    <citation type="submission" date="2020-04" db="EMBL/GenBank/DDBJ databases">
        <title>Novel species.</title>
        <authorList>
            <person name="Teo W.F.A."/>
            <person name="Lipun K."/>
            <person name="Srisuk N."/>
            <person name="Duangmal K."/>
        </authorList>
    </citation>
    <scope>NUCLEOTIDE SEQUENCE [LARGE SCALE GENOMIC DNA]</scope>
    <source>
        <strain evidence="2 3">K13G38</strain>
    </source>
</reference>
<comment type="caution">
    <text evidence="2">The sequence shown here is derived from an EMBL/GenBank/DDBJ whole genome shotgun (WGS) entry which is preliminary data.</text>
</comment>
<dbReference type="InterPro" id="IPR000871">
    <property type="entry name" value="Beta-lactam_class-A"/>
</dbReference>
<evidence type="ECO:0000313" key="2">
    <source>
        <dbReference type="EMBL" id="NKQ55977.1"/>
    </source>
</evidence>
<protein>
    <recommendedName>
        <fullName evidence="1">Beta-lactamase class A catalytic domain-containing protein</fullName>
    </recommendedName>
</protein>
<feature type="domain" description="Beta-lactamase class A catalytic" evidence="1">
    <location>
        <begin position="110"/>
        <end position="249"/>
    </location>
</feature>
<name>A0ABX1J863_9PSEU</name>
<dbReference type="EMBL" id="JAAXLS010000019">
    <property type="protein sequence ID" value="NKQ55977.1"/>
    <property type="molecule type" value="Genomic_DNA"/>
</dbReference>
<accession>A0ABX1J863</accession>
<keyword evidence="3" id="KW-1185">Reference proteome</keyword>
<dbReference type="InterPro" id="IPR012338">
    <property type="entry name" value="Beta-lactam/transpept-like"/>
</dbReference>
<dbReference type="Pfam" id="PF13354">
    <property type="entry name" value="Beta-lactamase2"/>
    <property type="match status" value="1"/>
</dbReference>
<dbReference type="RefSeq" id="WP_168519024.1">
    <property type="nucleotide sequence ID" value="NZ_JAAXLS010000019.1"/>
</dbReference>
<dbReference type="InterPro" id="IPR045155">
    <property type="entry name" value="Beta-lactam_cat"/>
</dbReference>
<evidence type="ECO:0000313" key="3">
    <source>
        <dbReference type="Proteomes" id="UP000715441"/>
    </source>
</evidence>